<evidence type="ECO:0000256" key="2">
    <source>
        <dbReference type="ARBA" id="ARBA00022803"/>
    </source>
</evidence>
<sequence length="260" mass="28828">MNRQQIFLIAAGVLAVVLIYQLPRVVVENETGVEVKPHDFSISTEDQSLLMSLRQQLNAVSEIKKSINFADSLARLYLKYQMVDSADSYAALILSLDTAGTSRLKAAMIYYQAFQMSTEPDKAVGLAQKAQEIFEELLVADPQNSTLKNKLAMTLMVTETPMAGVQLLREVLEQEPDNRETILNLGLLAIRSGQFDRAKERFEKLLEMDSTDDESLFYYGVVLSESGDTEAAKAVFGKLLNKADADPALKATASSYIEEL</sequence>
<keyword evidence="5" id="KW-1185">Reference proteome</keyword>
<dbReference type="EMBL" id="JBIPKE010000016">
    <property type="protein sequence ID" value="MFH6983845.1"/>
    <property type="molecule type" value="Genomic_DNA"/>
</dbReference>
<dbReference type="Pfam" id="PF14559">
    <property type="entry name" value="TPR_19"/>
    <property type="match status" value="1"/>
</dbReference>
<evidence type="ECO:0000313" key="4">
    <source>
        <dbReference type="EMBL" id="MFH6983845.1"/>
    </source>
</evidence>
<feature type="repeat" description="TPR" evidence="3">
    <location>
        <begin position="179"/>
        <end position="212"/>
    </location>
</feature>
<dbReference type="SUPFAM" id="SSF48452">
    <property type="entry name" value="TPR-like"/>
    <property type="match status" value="1"/>
</dbReference>
<name>A0ABW7N8A4_9BACT</name>
<accession>A0ABW7N8A4</accession>
<keyword evidence="2 3" id="KW-0802">TPR repeat</keyword>
<evidence type="ECO:0000313" key="5">
    <source>
        <dbReference type="Proteomes" id="UP001610063"/>
    </source>
</evidence>
<evidence type="ECO:0000256" key="1">
    <source>
        <dbReference type="ARBA" id="ARBA00022737"/>
    </source>
</evidence>
<dbReference type="InterPro" id="IPR051012">
    <property type="entry name" value="CellSynth/LPSAsmb/PSIAsmb"/>
</dbReference>
<dbReference type="Gene3D" id="1.25.40.10">
    <property type="entry name" value="Tetratricopeptide repeat domain"/>
    <property type="match status" value="1"/>
</dbReference>
<evidence type="ECO:0000256" key="3">
    <source>
        <dbReference type="PROSITE-ProRule" id="PRU00339"/>
    </source>
</evidence>
<protein>
    <submittedName>
        <fullName evidence="4">Tetratricopeptide repeat protein</fullName>
    </submittedName>
</protein>
<dbReference type="InterPro" id="IPR011990">
    <property type="entry name" value="TPR-like_helical_dom_sf"/>
</dbReference>
<reference evidence="4 5" key="1">
    <citation type="journal article" date="2013" name="Int. J. Syst. Evol. Microbiol.">
        <title>Marinoscillum luteum sp. nov., isolated from marine sediment.</title>
        <authorList>
            <person name="Cha I.T."/>
            <person name="Park S.J."/>
            <person name="Kim S.J."/>
            <person name="Kim J.G."/>
            <person name="Jung M.Y."/>
            <person name="Shin K.S."/>
            <person name="Kwon K.K."/>
            <person name="Yang S.H."/>
            <person name="Seo Y.S."/>
            <person name="Rhee S.K."/>
        </authorList>
    </citation>
    <scope>NUCLEOTIDE SEQUENCE [LARGE SCALE GENOMIC DNA]</scope>
    <source>
        <strain evidence="4 5">KCTC 23939</strain>
    </source>
</reference>
<dbReference type="PROSITE" id="PS50005">
    <property type="entry name" value="TPR"/>
    <property type="match status" value="1"/>
</dbReference>
<dbReference type="RefSeq" id="WP_159582499.1">
    <property type="nucleotide sequence ID" value="NZ_JBIPKE010000016.1"/>
</dbReference>
<comment type="caution">
    <text evidence="4">The sequence shown here is derived from an EMBL/GenBank/DDBJ whole genome shotgun (WGS) entry which is preliminary data.</text>
</comment>
<proteinExistence type="predicted"/>
<dbReference type="PANTHER" id="PTHR45586:SF1">
    <property type="entry name" value="LIPOPOLYSACCHARIDE ASSEMBLY PROTEIN B"/>
    <property type="match status" value="1"/>
</dbReference>
<keyword evidence="1" id="KW-0677">Repeat</keyword>
<dbReference type="Proteomes" id="UP001610063">
    <property type="component" value="Unassembled WGS sequence"/>
</dbReference>
<gene>
    <name evidence="4" type="ORF">ACHKAR_10355</name>
</gene>
<dbReference type="InterPro" id="IPR019734">
    <property type="entry name" value="TPR_rpt"/>
</dbReference>
<organism evidence="4 5">
    <name type="scientific">Marinoscillum luteum</name>
    <dbReference type="NCBI Taxonomy" id="861051"/>
    <lineage>
        <taxon>Bacteria</taxon>
        <taxon>Pseudomonadati</taxon>
        <taxon>Bacteroidota</taxon>
        <taxon>Cytophagia</taxon>
        <taxon>Cytophagales</taxon>
        <taxon>Reichenbachiellaceae</taxon>
        <taxon>Marinoscillum</taxon>
    </lineage>
</organism>
<dbReference type="PANTHER" id="PTHR45586">
    <property type="entry name" value="TPR REPEAT-CONTAINING PROTEIN PA4667"/>
    <property type="match status" value="1"/>
</dbReference>